<evidence type="ECO:0000313" key="8">
    <source>
        <dbReference type="Proteomes" id="UP000462152"/>
    </source>
</evidence>
<keyword evidence="2" id="KW-0805">Transcription regulation</keyword>
<dbReference type="SUPFAM" id="SSF53850">
    <property type="entry name" value="Periplasmic binding protein-like II"/>
    <property type="match status" value="1"/>
</dbReference>
<dbReference type="GO" id="GO:0003677">
    <property type="term" value="F:DNA binding"/>
    <property type="evidence" value="ECO:0007669"/>
    <property type="project" value="UniProtKB-KW"/>
</dbReference>
<evidence type="ECO:0000256" key="4">
    <source>
        <dbReference type="ARBA" id="ARBA00023159"/>
    </source>
</evidence>
<dbReference type="Gene3D" id="3.40.190.290">
    <property type="match status" value="1"/>
</dbReference>
<protein>
    <submittedName>
        <fullName evidence="7">ArgP/LysG family DNA-binding transcriptional regulator</fullName>
    </submittedName>
</protein>
<sequence length="305" mass="34073">MRRFTAEQLRTFATVVEEKTFEEAAPVLGVSASAVSQRIKAMEQSCGQILLRRSNPVEPTDPGATVLRLAKQIELLTVESERELTGGDQARRLAIASNSDSLATWLLDALASVPRDERIYCEVHREDERHSSALLRSGSVMGALTVDPQPVQGCSVEVLGSTRYFIAASPDFIDHFFPGADGLPHMLTEQRLREAPVIQFERKDIMLDDMVQLLAESHGLRPQMQAPRVYIPSSTQYYRSVLLGMGWGAVPDLQAEEALERGELIKLVDRPIDIPIYWQRWTIDSPALQTLTEAIRATAHARLRQ</sequence>
<dbReference type="SUPFAM" id="SSF46785">
    <property type="entry name" value="Winged helix' DNA-binding domain"/>
    <property type="match status" value="1"/>
</dbReference>
<dbReference type="RefSeq" id="WP_129315927.1">
    <property type="nucleotide sequence ID" value="NZ_NOIQ01000014.1"/>
</dbReference>
<dbReference type="Pfam" id="PF00126">
    <property type="entry name" value="HTH_1"/>
    <property type="match status" value="1"/>
</dbReference>
<dbReference type="OrthoDB" id="3252676at2"/>
<dbReference type="GO" id="GO:0003700">
    <property type="term" value="F:DNA-binding transcription factor activity"/>
    <property type="evidence" value="ECO:0007669"/>
    <property type="project" value="InterPro"/>
</dbReference>
<dbReference type="AlphaFoldDB" id="A0A7K1LJI7"/>
<evidence type="ECO:0000256" key="5">
    <source>
        <dbReference type="ARBA" id="ARBA00023163"/>
    </source>
</evidence>
<accession>A0A7K1LJI7</accession>
<dbReference type="InterPro" id="IPR036390">
    <property type="entry name" value="WH_DNA-bd_sf"/>
</dbReference>
<name>A0A7K1LJI7_9MICC</name>
<evidence type="ECO:0000256" key="1">
    <source>
        <dbReference type="ARBA" id="ARBA00009437"/>
    </source>
</evidence>
<dbReference type="PANTHER" id="PTHR30579:SF2">
    <property type="entry name" value="HTH-TYPE TRANSCRIPTIONAL REGULATOR ARGP"/>
    <property type="match status" value="1"/>
</dbReference>
<dbReference type="PROSITE" id="PS50931">
    <property type="entry name" value="HTH_LYSR"/>
    <property type="match status" value="1"/>
</dbReference>
<organism evidence="7 8">
    <name type="scientific">Rothia koreensis</name>
    <dbReference type="NCBI Taxonomy" id="592378"/>
    <lineage>
        <taxon>Bacteria</taxon>
        <taxon>Bacillati</taxon>
        <taxon>Actinomycetota</taxon>
        <taxon>Actinomycetes</taxon>
        <taxon>Micrococcales</taxon>
        <taxon>Micrococcaceae</taxon>
        <taxon>Rothia</taxon>
    </lineage>
</organism>
<comment type="caution">
    <text evidence="7">The sequence shown here is derived from an EMBL/GenBank/DDBJ whole genome shotgun (WGS) entry which is preliminary data.</text>
</comment>
<proteinExistence type="inferred from homology"/>
<dbReference type="NCBIfam" id="NF002964">
    <property type="entry name" value="PRK03635.1"/>
    <property type="match status" value="1"/>
</dbReference>
<dbReference type="NCBIfam" id="TIGR03298">
    <property type="entry name" value="argP"/>
    <property type="match status" value="1"/>
</dbReference>
<keyword evidence="3 7" id="KW-0238">DNA-binding</keyword>
<evidence type="ECO:0000256" key="2">
    <source>
        <dbReference type="ARBA" id="ARBA00023015"/>
    </source>
</evidence>
<dbReference type="InterPro" id="IPR005119">
    <property type="entry name" value="LysR_subst-bd"/>
</dbReference>
<dbReference type="Pfam" id="PF03466">
    <property type="entry name" value="LysR_substrate"/>
    <property type="match status" value="1"/>
</dbReference>
<dbReference type="InterPro" id="IPR036388">
    <property type="entry name" value="WH-like_DNA-bd_sf"/>
</dbReference>
<dbReference type="Gene3D" id="1.10.10.10">
    <property type="entry name" value="Winged helix-like DNA-binding domain superfamily/Winged helix DNA-binding domain"/>
    <property type="match status" value="1"/>
</dbReference>
<dbReference type="PANTHER" id="PTHR30579">
    <property type="entry name" value="TRANSCRIPTIONAL REGULATOR"/>
    <property type="match status" value="1"/>
</dbReference>
<dbReference type="EMBL" id="WOGT01000005">
    <property type="protein sequence ID" value="MUN55357.1"/>
    <property type="molecule type" value="Genomic_DNA"/>
</dbReference>
<reference evidence="7 8" key="1">
    <citation type="submission" date="2019-12" db="EMBL/GenBank/DDBJ databases">
        <authorList>
            <person name="Li J."/>
            <person name="Shi Y."/>
            <person name="Xu G."/>
            <person name="Xiao D."/>
            <person name="Ran X."/>
        </authorList>
    </citation>
    <scope>NUCLEOTIDE SEQUENCE [LARGE SCALE GENOMIC DNA]</scope>
    <source>
        <strain evidence="7 8">JCM 15915</strain>
    </source>
</reference>
<keyword evidence="8" id="KW-1185">Reference proteome</keyword>
<gene>
    <name evidence="7" type="ORF">GMA10_09070</name>
</gene>
<feature type="domain" description="HTH lysR-type" evidence="6">
    <location>
        <begin position="4"/>
        <end position="60"/>
    </location>
</feature>
<comment type="similarity">
    <text evidence="1">Belongs to the LysR transcriptional regulatory family.</text>
</comment>
<evidence type="ECO:0000259" key="6">
    <source>
        <dbReference type="PROSITE" id="PS50931"/>
    </source>
</evidence>
<keyword evidence="4" id="KW-0010">Activator</keyword>
<keyword evidence="5" id="KW-0804">Transcription</keyword>
<dbReference type="InterPro" id="IPR050176">
    <property type="entry name" value="LTTR"/>
</dbReference>
<dbReference type="InterPro" id="IPR000847">
    <property type="entry name" value="LysR_HTH_N"/>
</dbReference>
<dbReference type="InterPro" id="IPR017685">
    <property type="entry name" value="ArgP"/>
</dbReference>
<evidence type="ECO:0000256" key="3">
    <source>
        <dbReference type="ARBA" id="ARBA00023125"/>
    </source>
</evidence>
<dbReference type="Proteomes" id="UP000462152">
    <property type="component" value="Unassembled WGS sequence"/>
</dbReference>
<evidence type="ECO:0000313" key="7">
    <source>
        <dbReference type="EMBL" id="MUN55357.1"/>
    </source>
</evidence>